<evidence type="ECO:0000256" key="2">
    <source>
        <dbReference type="ARBA" id="ARBA00022837"/>
    </source>
</evidence>
<keyword evidence="5" id="KW-1185">Reference proteome</keyword>
<evidence type="ECO:0000313" key="5">
    <source>
        <dbReference type="Proteomes" id="UP001370490"/>
    </source>
</evidence>
<feature type="domain" description="C2" evidence="3">
    <location>
        <begin position="5"/>
        <end position="118"/>
    </location>
</feature>
<dbReference type="InterPro" id="IPR000008">
    <property type="entry name" value="C2_dom"/>
</dbReference>
<comment type="caution">
    <text evidence="4">The sequence shown here is derived from an EMBL/GenBank/DDBJ whole genome shotgun (WGS) entry which is preliminary data.</text>
</comment>
<keyword evidence="2" id="KW-0106">Calcium</keyword>
<evidence type="ECO:0000256" key="1">
    <source>
        <dbReference type="ARBA" id="ARBA00022723"/>
    </source>
</evidence>
<keyword evidence="1" id="KW-0479">Metal-binding</keyword>
<accession>A0AAN8UX01</accession>
<dbReference type="InterPro" id="IPR035892">
    <property type="entry name" value="C2_domain_sf"/>
</dbReference>
<dbReference type="GO" id="GO:0046872">
    <property type="term" value="F:metal ion binding"/>
    <property type="evidence" value="ECO:0007669"/>
    <property type="project" value="UniProtKB-KW"/>
</dbReference>
<dbReference type="PANTHER" id="PTHR46502">
    <property type="entry name" value="C2 DOMAIN-CONTAINING"/>
    <property type="match status" value="1"/>
</dbReference>
<dbReference type="AlphaFoldDB" id="A0AAN8UX01"/>
<dbReference type="Proteomes" id="UP001370490">
    <property type="component" value="Unassembled WGS sequence"/>
</dbReference>
<dbReference type="PANTHER" id="PTHR46502:SF14">
    <property type="entry name" value="CALCIUM-DEPENDENT LIPID-BINDING (CALB DOMAIN) FAMILY PROTEIN"/>
    <property type="match status" value="1"/>
</dbReference>
<gene>
    <name evidence="4" type="ORF">RJ641_016804</name>
</gene>
<evidence type="ECO:0000313" key="4">
    <source>
        <dbReference type="EMBL" id="KAK6918382.1"/>
    </source>
</evidence>
<reference evidence="4 5" key="1">
    <citation type="submission" date="2023-12" db="EMBL/GenBank/DDBJ databases">
        <title>A high-quality genome assembly for Dillenia turbinata (Dilleniales).</title>
        <authorList>
            <person name="Chanderbali A."/>
        </authorList>
    </citation>
    <scope>NUCLEOTIDE SEQUENCE [LARGE SCALE GENOMIC DNA]</scope>
    <source>
        <strain evidence="4">LSX21</strain>
        <tissue evidence="4">Leaf</tissue>
    </source>
</reference>
<dbReference type="EMBL" id="JBAMMX010000022">
    <property type="protein sequence ID" value="KAK6918382.1"/>
    <property type="molecule type" value="Genomic_DNA"/>
</dbReference>
<evidence type="ECO:0000259" key="3">
    <source>
        <dbReference type="Pfam" id="PF00168"/>
    </source>
</evidence>
<proteinExistence type="predicted"/>
<dbReference type="Gene3D" id="2.60.40.150">
    <property type="entry name" value="C2 domain"/>
    <property type="match status" value="1"/>
</dbReference>
<sequence>MKGGTLEVLLVSSEDVRHTHCLGKSKYYVIIVCGKQTHTSKVSSGLSSAVPSGNTKLTTMMVMDLFASGKDAEVFWNQKFTFKFKFHDWKHLTHIKLRIMEKRLLTDSFVGETIFYIGGILAEACDQGFIELKPAPYNVVLGDDTYKGQIKFGIKFISEVESTNVDKGLIL</sequence>
<protein>
    <recommendedName>
        <fullName evidence="3">C2 domain-containing protein</fullName>
    </recommendedName>
</protein>
<dbReference type="SUPFAM" id="SSF49562">
    <property type="entry name" value="C2 domain (Calcium/lipid-binding domain, CaLB)"/>
    <property type="match status" value="1"/>
</dbReference>
<name>A0AAN8UX01_9MAGN</name>
<dbReference type="Pfam" id="PF00168">
    <property type="entry name" value="C2"/>
    <property type="match status" value="1"/>
</dbReference>
<organism evidence="4 5">
    <name type="scientific">Dillenia turbinata</name>
    <dbReference type="NCBI Taxonomy" id="194707"/>
    <lineage>
        <taxon>Eukaryota</taxon>
        <taxon>Viridiplantae</taxon>
        <taxon>Streptophyta</taxon>
        <taxon>Embryophyta</taxon>
        <taxon>Tracheophyta</taxon>
        <taxon>Spermatophyta</taxon>
        <taxon>Magnoliopsida</taxon>
        <taxon>eudicotyledons</taxon>
        <taxon>Gunneridae</taxon>
        <taxon>Pentapetalae</taxon>
        <taxon>Dilleniales</taxon>
        <taxon>Dilleniaceae</taxon>
        <taxon>Dillenia</taxon>
    </lineage>
</organism>